<dbReference type="Pfam" id="PF03638">
    <property type="entry name" value="TCR"/>
    <property type="match status" value="1"/>
</dbReference>
<organism evidence="6">
    <name type="scientific">Spirodela intermedia</name>
    <name type="common">Intermediate duckweed</name>
    <dbReference type="NCBI Taxonomy" id="51605"/>
    <lineage>
        <taxon>Eukaryota</taxon>
        <taxon>Viridiplantae</taxon>
        <taxon>Streptophyta</taxon>
        <taxon>Embryophyta</taxon>
        <taxon>Tracheophyta</taxon>
        <taxon>Spermatophyta</taxon>
        <taxon>Magnoliopsida</taxon>
        <taxon>Liliopsida</taxon>
        <taxon>Araceae</taxon>
        <taxon>Lemnoideae</taxon>
        <taxon>Spirodela</taxon>
    </lineage>
</organism>
<dbReference type="SMART" id="SM01114">
    <property type="entry name" value="CXC"/>
    <property type="match status" value="2"/>
</dbReference>
<evidence type="ECO:0000313" key="6">
    <source>
        <dbReference type="EMBL" id="CAA2632398.1"/>
    </source>
</evidence>
<dbReference type="InterPro" id="IPR028307">
    <property type="entry name" value="Lin-54_fam"/>
</dbReference>
<reference evidence="6 7" key="1">
    <citation type="submission" date="2019-12" db="EMBL/GenBank/DDBJ databases">
        <authorList>
            <person name="Scholz U."/>
            <person name="Mascher M."/>
            <person name="Fiebig A."/>
        </authorList>
    </citation>
    <scope>NUCLEOTIDE SEQUENCE</scope>
</reference>
<dbReference type="InterPro" id="IPR005172">
    <property type="entry name" value="CRC"/>
</dbReference>
<feature type="region of interest" description="Disordered" evidence="4">
    <location>
        <begin position="17"/>
        <end position="48"/>
    </location>
</feature>
<dbReference type="PANTHER" id="PTHR12446">
    <property type="entry name" value="TESMIN/TSO1-RELATED"/>
    <property type="match status" value="1"/>
</dbReference>
<dbReference type="EMBL" id="CACRZD030000015">
    <property type="protein sequence ID" value="CAA6671611.1"/>
    <property type="molecule type" value="Genomic_DNA"/>
</dbReference>
<dbReference type="PANTHER" id="PTHR12446:SF34">
    <property type="entry name" value="PROTEIN LIN-54 HOMOLOG"/>
    <property type="match status" value="1"/>
</dbReference>
<gene>
    <name evidence="6" type="ORF">SI7747_15018019</name>
</gene>
<sequence length="383" mass="42478">MPHFWWIQSRPRNPRRLHRPMGFSRNNVNDSTCGDRPGSQSDSLPNISSIAGVNETPKLKQCRCKISKCLKLYCECFATGVYCDRCKCKNCFNNVENKAARDEAVEAILERSPGILRPITASSSHALEEPELPRLVKRLRGCHCKKSGCLKKYCEQAFFHGEKGGHSACIQHVPNSTITGAIRSSGCASPPASKRKKSEEALFSSEIKDSSVHGLEQSPLANDLKKTPASLGDMSRAISSASLGPTKVTYRSLLADVIKAEDVKQLCKLLWLSRGSCHSLRRRLQRRKSQKPEITILHPPLLHQARTTMAMSPATLALMCDERDALFMASAPQNTAGPASGVSSRQSTSEVYLEQERCVLSEFRDCLRDLAMFGRLKAKDCRE</sequence>
<comment type="similarity">
    <text evidence="2">Belongs to the lin-54 family.</text>
</comment>
<dbReference type="PROSITE" id="PS51634">
    <property type="entry name" value="CRC"/>
    <property type="match status" value="1"/>
</dbReference>
<evidence type="ECO:0000259" key="5">
    <source>
        <dbReference type="PROSITE" id="PS51634"/>
    </source>
</evidence>
<keyword evidence="7" id="KW-1185">Reference proteome</keyword>
<name>A0A7I8JPB5_SPIIN</name>
<evidence type="ECO:0000256" key="3">
    <source>
        <dbReference type="ARBA" id="ARBA00023242"/>
    </source>
</evidence>
<feature type="compositionally biased region" description="Polar residues" evidence="4">
    <location>
        <begin position="24"/>
        <end position="48"/>
    </location>
</feature>
<protein>
    <recommendedName>
        <fullName evidence="5">CRC domain-containing protein</fullName>
    </recommendedName>
</protein>
<dbReference type="Proteomes" id="UP001189122">
    <property type="component" value="Unassembled WGS sequence"/>
</dbReference>
<dbReference type="GO" id="GO:0006355">
    <property type="term" value="P:regulation of DNA-templated transcription"/>
    <property type="evidence" value="ECO:0007669"/>
    <property type="project" value="TreeGrafter"/>
</dbReference>
<dbReference type="EMBL" id="LR743602">
    <property type="protein sequence ID" value="CAA2632398.1"/>
    <property type="molecule type" value="Genomic_DNA"/>
</dbReference>
<dbReference type="InterPro" id="IPR033467">
    <property type="entry name" value="Tesmin/TSO1-like_CXC"/>
</dbReference>
<accession>A0A7I8JPB5</accession>
<evidence type="ECO:0000256" key="4">
    <source>
        <dbReference type="SAM" id="MobiDB-lite"/>
    </source>
</evidence>
<comment type="subcellular location">
    <subcellularLocation>
        <location evidence="1">Nucleus</location>
    </subcellularLocation>
</comment>
<dbReference type="AlphaFoldDB" id="A0A7I8JPB5"/>
<keyword evidence="3" id="KW-0539">Nucleus</keyword>
<feature type="domain" description="CRC" evidence="5">
    <location>
        <begin position="58"/>
        <end position="178"/>
    </location>
</feature>
<evidence type="ECO:0000256" key="1">
    <source>
        <dbReference type="ARBA" id="ARBA00004123"/>
    </source>
</evidence>
<proteinExistence type="inferred from homology"/>
<dbReference type="GO" id="GO:0005634">
    <property type="term" value="C:nucleus"/>
    <property type="evidence" value="ECO:0007669"/>
    <property type="project" value="UniProtKB-SubCell"/>
</dbReference>
<evidence type="ECO:0000256" key="2">
    <source>
        <dbReference type="ARBA" id="ARBA00007267"/>
    </source>
</evidence>
<evidence type="ECO:0000313" key="7">
    <source>
        <dbReference type="Proteomes" id="UP001189122"/>
    </source>
</evidence>